<reference evidence="1" key="1">
    <citation type="submission" date="2020-01" db="EMBL/GenBank/DDBJ databases">
        <authorList>
            <person name="Meier V. D."/>
            <person name="Meier V D."/>
        </authorList>
    </citation>
    <scope>NUCLEOTIDE SEQUENCE</scope>
    <source>
        <strain evidence="1">HLG_WM_MAG_10</strain>
    </source>
</reference>
<dbReference type="AlphaFoldDB" id="A0A6S6SIB2"/>
<name>A0A6S6SIB2_9BACT</name>
<dbReference type="EMBL" id="CACVAQ010000114">
    <property type="protein sequence ID" value="CAA6805898.1"/>
    <property type="molecule type" value="Genomic_DNA"/>
</dbReference>
<proteinExistence type="predicted"/>
<protein>
    <submittedName>
        <fullName evidence="1">DUF4442 domain-containing protein</fullName>
    </submittedName>
</protein>
<dbReference type="InterPro" id="IPR027961">
    <property type="entry name" value="DUF4442"/>
</dbReference>
<dbReference type="InterPro" id="IPR029069">
    <property type="entry name" value="HotDog_dom_sf"/>
</dbReference>
<accession>A0A6S6SIB2</accession>
<gene>
    <name evidence="1" type="ORF">HELGO_WM34205</name>
</gene>
<evidence type="ECO:0000313" key="1">
    <source>
        <dbReference type="EMBL" id="CAA6805898.1"/>
    </source>
</evidence>
<sequence length="169" mass="19724">MFLPKKPTSFKIRLLTFLLNLFPTYRRTGGRVIFVTTDFSDVHVRLKLGWGTKNYVGTMFGGCMASAADPIYMIQLMRMLGEEYIVWDKSASIRFKRPGDRTLYIRFLITEELLASIKERVLTEHEFDIELSADWVDEEGTVYATVEKVLYIASKAFYKEKQRARKNKK</sequence>
<dbReference type="Pfam" id="PF14539">
    <property type="entry name" value="DUF4442"/>
    <property type="match status" value="1"/>
</dbReference>
<dbReference type="Gene3D" id="3.10.129.10">
    <property type="entry name" value="Hotdog Thioesterase"/>
    <property type="match status" value="1"/>
</dbReference>
<organism evidence="1">
    <name type="scientific">uncultured Aureispira sp</name>
    <dbReference type="NCBI Taxonomy" id="1331704"/>
    <lineage>
        <taxon>Bacteria</taxon>
        <taxon>Pseudomonadati</taxon>
        <taxon>Bacteroidota</taxon>
        <taxon>Saprospiria</taxon>
        <taxon>Saprospirales</taxon>
        <taxon>Saprospiraceae</taxon>
        <taxon>Aureispira</taxon>
        <taxon>environmental samples</taxon>
    </lineage>
</organism>
<dbReference type="SUPFAM" id="SSF54637">
    <property type="entry name" value="Thioesterase/thiol ester dehydrase-isomerase"/>
    <property type="match status" value="1"/>
</dbReference>